<accession>A0A480AE91</accession>
<feature type="active site" evidence="5">
    <location>
        <position position="71"/>
    </location>
</feature>
<keyword evidence="4" id="KW-0680">Restriction system</keyword>
<dbReference type="InterPro" id="IPR029063">
    <property type="entry name" value="SAM-dependent_MTases_sf"/>
</dbReference>
<evidence type="ECO:0000256" key="1">
    <source>
        <dbReference type="ARBA" id="ARBA00022603"/>
    </source>
</evidence>
<proteinExistence type="inferred from homology"/>
<dbReference type="Proteomes" id="UP000299367">
    <property type="component" value="Unassembled WGS sequence"/>
</dbReference>
<name>A0A480AE91_9CYAN</name>
<dbReference type="Pfam" id="PF00145">
    <property type="entry name" value="DNA_methylase"/>
    <property type="match status" value="1"/>
</dbReference>
<dbReference type="EC" id="2.1.1.37" evidence="7"/>
<dbReference type="PROSITE" id="PS00094">
    <property type="entry name" value="C5_MTASE_1"/>
    <property type="match status" value="1"/>
</dbReference>
<evidence type="ECO:0000313" key="9">
    <source>
        <dbReference type="Proteomes" id="UP000299367"/>
    </source>
</evidence>
<dbReference type="InterPro" id="IPR031303">
    <property type="entry name" value="C5_meth_CS"/>
</dbReference>
<keyword evidence="3 5" id="KW-0949">S-adenosyl-L-methionine</keyword>
<organism evidence="8 9">
    <name type="scientific">Dolichospermum planctonicum</name>
    <dbReference type="NCBI Taxonomy" id="136072"/>
    <lineage>
        <taxon>Bacteria</taxon>
        <taxon>Bacillati</taxon>
        <taxon>Cyanobacteriota</taxon>
        <taxon>Cyanophyceae</taxon>
        <taxon>Nostocales</taxon>
        <taxon>Aphanizomenonaceae</taxon>
        <taxon>Dolichospermum</taxon>
    </lineage>
</organism>
<evidence type="ECO:0000256" key="6">
    <source>
        <dbReference type="RuleBase" id="RU000416"/>
    </source>
</evidence>
<evidence type="ECO:0000256" key="3">
    <source>
        <dbReference type="ARBA" id="ARBA00022691"/>
    </source>
</evidence>
<dbReference type="Gene3D" id="3.90.120.10">
    <property type="entry name" value="DNA Methylase, subunit A, domain 2"/>
    <property type="match status" value="1"/>
</dbReference>
<dbReference type="EMBL" id="BJCF01000001">
    <property type="protein sequence ID" value="GCL40484.1"/>
    <property type="molecule type" value="Genomic_DNA"/>
</dbReference>
<dbReference type="RefSeq" id="WP_137906335.1">
    <property type="nucleotide sequence ID" value="NZ_BJCF01000001.1"/>
</dbReference>
<comment type="caution">
    <text evidence="8">The sequence shown here is derived from an EMBL/GenBank/DDBJ whole genome shotgun (WGS) entry which is preliminary data.</text>
</comment>
<evidence type="ECO:0000256" key="7">
    <source>
        <dbReference type="RuleBase" id="RU000417"/>
    </source>
</evidence>
<dbReference type="PRINTS" id="PR00105">
    <property type="entry name" value="C5METTRFRASE"/>
</dbReference>
<dbReference type="InterPro" id="IPR050750">
    <property type="entry name" value="C5-MTase"/>
</dbReference>
<dbReference type="InterPro" id="IPR001525">
    <property type="entry name" value="C5_MeTfrase"/>
</dbReference>
<dbReference type="GO" id="GO:0032259">
    <property type="term" value="P:methylation"/>
    <property type="evidence" value="ECO:0007669"/>
    <property type="project" value="UniProtKB-KW"/>
</dbReference>
<dbReference type="SUPFAM" id="SSF53335">
    <property type="entry name" value="S-adenosyl-L-methionine-dependent methyltransferases"/>
    <property type="match status" value="1"/>
</dbReference>
<dbReference type="PROSITE" id="PS51679">
    <property type="entry name" value="SAM_MT_C5"/>
    <property type="match status" value="1"/>
</dbReference>
<dbReference type="OrthoDB" id="9813719at2"/>
<dbReference type="GO" id="GO:0009307">
    <property type="term" value="P:DNA restriction-modification system"/>
    <property type="evidence" value="ECO:0007669"/>
    <property type="project" value="UniProtKB-KW"/>
</dbReference>
<dbReference type="PROSITE" id="PS00095">
    <property type="entry name" value="C5_MTASE_2"/>
    <property type="match status" value="1"/>
</dbReference>
<evidence type="ECO:0000313" key="8">
    <source>
        <dbReference type="EMBL" id="GCL40484.1"/>
    </source>
</evidence>
<dbReference type="Gene3D" id="3.40.50.150">
    <property type="entry name" value="Vaccinia Virus protein VP39"/>
    <property type="match status" value="1"/>
</dbReference>
<evidence type="ECO:0000256" key="2">
    <source>
        <dbReference type="ARBA" id="ARBA00022679"/>
    </source>
</evidence>
<dbReference type="GO" id="GO:0003886">
    <property type="term" value="F:DNA (cytosine-5-)-methyltransferase activity"/>
    <property type="evidence" value="ECO:0007669"/>
    <property type="project" value="UniProtKB-EC"/>
</dbReference>
<dbReference type="InterPro" id="IPR018117">
    <property type="entry name" value="C5_DNA_meth_AS"/>
</dbReference>
<dbReference type="AlphaFoldDB" id="A0A480AE91"/>
<dbReference type="PANTHER" id="PTHR46098:SF1">
    <property type="entry name" value="TRNA (CYTOSINE(38)-C(5))-METHYLTRANSFERASE"/>
    <property type="match status" value="1"/>
</dbReference>
<dbReference type="NCBIfam" id="TIGR00675">
    <property type="entry name" value="dcm"/>
    <property type="match status" value="1"/>
</dbReference>
<dbReference type="CDD" id="cd00315">
    <property type="entry name" value="Cyt_C5_DNA_methylase"/>
    <property type="match status" value="1"/>
</dbReference>
<comment type="similarity">
    <text evidence="5 6">Belongs to the class I-like SAM-binding methyltransferase superfamily. C5-methyltransferase family.</text>
</comment>
<reference evidence="9" key="1">
    <citation type="submission" date="2019-02" db="EMBL/GenBank/DDBJ databases">
        <title>Draft genome sequence of Dolichospermum planctonicum NIES-80.</title>
        <authorList>
            <person name="Yamaguchi H."/>
            <person name="Suzuki S."/>
            <person name="Kawachi M."/>
        </authorList>
    </citation>
    <scope>NUCLEOTIDE SEQUENCE [LARGE SCALE GENOMIC DNA]</scope>
    <source>
        <strain evidence="9">NIES-80</strain>
    </source>
</reference>
<evidence type="ECO:0000256" key="4">
    <source>
        <dbReference type="ARBA" id="ARBA00022747"/>
    </source>
</evidence>
<gene>
    <name evidence="8" type="primary">ngoBI_1</name>
    <name evidence="8" type="ORF">NIES80_01710</name>
</gene>
<keyword evidence="1 5" id="KW-0489">Methyltransferase</keyword>
<comment type="catalytic activity">
    <reaction evidence="7">
        <text>a 2'-deoxycytidine in DNA + S-adenosyl-L-methionine = a 5-methyl-2'-deoxycytidine in DNA + S-adenosyl-L-homocysteine + H(+)</text>
        <dbReference type="Rhea" id="RHEA:13681"/>
        <dbReference type="Rhea" id="RHEA-COMP:11369"/>
        <dbReference type="Rhea" id="RHEA-COMP:11370"/>
        <dbReference type="ChEBI" id="CHEBI:15378"/>
        <dbReference type="ChEBI" id="CHEBI:57856"/>
        <dbReference type="ChEBI" id="CHEBI:59789"/>
        <dbReference type="ChEBI" id="CHEBI:85452"/>
        <dbReference type="ChEBI" id="CHEBI:85454"/>
        <dbReference type="EC" id="2.1.1.37"/>
    </reaction>
</comment>
<keyword evidence="2 5" id="KW-0808">Transferase</keyword>
<protein>
    <recommendedName>
        <fullName evidence="7">Cytosine-specific methyltransferase</fullName>
        <ecNumber evidence="7">2.1.1.37</ecNumber>
    </recommendedName>
</protein>
<evidence type="ECO:0000256" key="5">
    <source>
        <dbReference type="PROSITE-ProRule" id="PRU01016"/>
    </source>
</evidence>
<sequence length="311" mass="35086">MYKTIDLFAGIGGIRLGFEAYHCTNIFTSEWDKDAQVMYEANFGEKPHGDINLISPSDIPNHDILLAGFPCQPFSIAGKGLGFTDTRGTLFFNIEKILEVKKPRAFLLENVKRLTTHDHGKTFSVILDKLKALGYTVYYKVLNSLDFGLPQKRERIYIVGFLEFIDFNFPKPLGYYQPLSTILENDDNIPGSYFLSEKIKNKRLNAVKDNPPFPSIWHENIGGNISALPYSCALRAGGSYNYLVVNGVRRLTDREMLRLQGFPDEFKIVLPYSVVRRLAGNSVSVPVIKAIAGEIIKALEHQIRESCLDVN</sequence>
<dbReference type="PANTHER" id="PTHR46098">
    <property type="entry name" value="TRNA (CYTOSINE(38)-C(5))-METHYLTRANSFERASE"/>
    <property type="match status" value="1"/>
</dbReference>